<proteinExistence type="predicted"/>
<evidence type="ECO:0000313" key="3">
    <source>
        <dbReference type="Proteomes" id="UP000632339"/>
    </source>
</evidence>
<keyword evidence="3" id="KW-1185">Reference proteome</keyword>
<dbReference type="EMBL" id="BMLI01000002">
    <property type="protein sequence ID" value="GGM99259.1"/>
    <property type="molecule type" value="Genomic_DNA"/>
</dbReference>
<evidence type="ECO:0000313" key="2">
    <source>
        <dbReference type="EMBL" id="GGM99259.1"/>
    </source>
</evidence>
<dbReference type="PANTHER" id="PTHR14237:SF19">
    <property type="entry name" value="MITOCHONDRIAL AMIDOXIME REDUCING COMPONENT 1"/>
    <property type="match status" value="1"/>
</dbReference>
<name>A0ABQ2I3B3_9BACT</name>
<accession>A0ABQ2I3B3</accession>
<dbReference type="Proteomes" id="UP000632339">
    <property type="component" value="Unassembled WGS sequence"/>
</dbReference>
<dbReference type="RefSeq" id="WP_019940245.1">
    <property type="nucleotide sequence ID" value="NZ_BMLI01000002.1"/>
</dbReference>
<dbReference type="PANTHER" id="PTHR14237">
    <property type="entry name" value="MOLYBDOPTERIN COFACTOR SULFURASE MOSC"/>
    <property type="match status" value="1"/>
</dbReference>
<dbReference type="SUPFAM" id="SSF50800">
    <property type="entry name" value="PK beta-barrel domain-like"/>
    <property type="match status" value="1"/>
</dbReference>
<dbReference type="Pfam" id="PF03473">
    <property type="entry name" value="MOSC"/>
    <property type="match status" value="1"/>
</dbReference>
<reference evidence="3" key="1">
    <citation type="journal article" date="2019" name="Int. J. Syst. Evol. Microbiol.">
        <title>The Global Catalogue of Microorganisms (GCM) 10K type strain sequencing project: providing services to taxonomists for standard genome sequencing and annotation.</title>
        <authorList>
            <consortium name="The Broad Institute Genomics Platform"/>
            <consortium name="The Broad Institute Genome Sequencing Center for Infectious Disease"/>
            <person name="Wu L."/>
            <person name="Ma J."/>
        </authorList>
    </citation>
    <scope>NUCLEOTIDE SEQUENCE [LARGE SCALE GENOMIC DNA]</scope>
    <source>
        <strain evidence="3">CGMCC 1.6375</strain>
    </source>
</reference>
<sequence>MMAMKLSEIWIYPVKSLGGIRLPKALTEERGLQYDRRWMIIDENNVFITQRAHHQMALIDVALQDSGLKIFLRNDPADFVIAPYQPIAAVPVKVTVWDDVAEAVTVSAEADEWLSRHLGLNLRLVMMPDSTERKADPRYAQHNENVSFADGFPYLVISQASLDELNSRLAEPITMRRFRPNLVISGTEPFAEDQWKHITIGNLRFEVVKPCARCVLTTINPETAEKGPEPLKTLASYRRAGNKILFGQNVTAQDFGEISEGDILQVQA</sequence>
<comment type="caution">
    <text evidence="2">The sequence shown here is derived from an EMBL/GenBank/DDBJ whole genome shotgun (WGS) entry which is preliminary data.</text>
</comment>
<evidence type="ECO:0000259" key="1">
    <source>
        <dbReference type="PROSITE" id="PS51340"/>
    </source>
</evidence>
<organism evidence="2 3">
    <name type="scientific">Dyadobacter beijingensis</name>
    <dbReference type="NCBI Taxonomy" id="365489"/>
    <lineage>
        <taxon>Bacteria</taxon>
        <taxon>Pseudomonadati</taxon>
        <taxon>Bacteroidota</taxon>
        <taxon>Cytophagia</taxon>
        <taxon>Cytophagales</taxon>
        <taxon>Spirosomataceae</taxon>
        <taxon>Dyadobacter</taxon>
    </lineage>
</organism>
<gene>
    <name evidence="2" type="ORF">GCM10010967_36470</name>
</gene>
<dbReference type="PROSITE" id="PS51340">
    <property type="entry name" value="MOSC"/>
    <property type="match status" value="1"/>
</dbReference>
<dbReference type="InterPro" id="IPR005303">
    <property type="entry name" value="MOCOS_middle"/>
</dbReference>
<feature type="domain" description="MOSC" evidence="1">
    <location>
        <begin position="112"/>
        <end position="267"/>
    </location>
</feature>
<protein>
    <submittedName>
        <fullName evidence="2">MOSC domain-containing protein</fullName>
    </submittedName>
</protein>
<dbReference type="InterPro" id="IPR011037">
    <property type="entry name" value="Pyrv_Knase-like_insert_dom_sf"/>
</dbReference>
<dbReference type="InterPro" id="IPR005302">
    <property type="entry name" value="MoCF_Sase_C"/>
</dbReference>
<dbReference type="Pfam" id="PF03476">
    <property type="entry name" value="MOSC_N"/>
    <property type="match status" value="1"/>
</dbReference>
<dbReference type="SUPFAM" id="SSF141673">
    <property type="entry name" value="MOSC N-terminal domain-like"/>
    <property type="match status" value="1"/>
</dbReference>